<dbReference type="eggNOG" id="COG1714">
    <property type="taxonomic scope" value="Bacteria"/>
</dbReference>
<dbReference type="GO" id="GO:0005886">
    <property type="term" value="C:plasma membrane"/>
    <property type="evidence" value="ECO:0007669"/>
    <property type="project" value="UniProtKB-SubCell"/>
</dbReference>
<keyword evidence="2" id="KW-1003">Cell membrane</keyword>
<dbReference type="PANTHER" id="PTHR36115:SF4">
    <property type="entry name" value="MEMBRANE PROTEIN"/>
    <property type="match status" value="1"/>
</dbReference>
<dbReference type="PANTHER" id="PTHR36115">
    <property type="entry name" value="PROLINE-RICH ANTIGEN HOMOLOG-RELATED"/>
    <property type="match status" value="1"/>
</dbReference>
<evidence type="ECO:0000256" key="4">
    <source>
        <dbReference type="ARBA" id="ARBA00022989"/>
    </source>
</evidence>
<accession>Q30SI3</accession>
<evidence type="ECO:0000313" key="9">
    <source>
        <dbReference type="Proteomes" id="UP000002714"/>
    </source>
</evidence>
<keyword evidence="5 6" id="KW-0472">Membrane</keyword>
<dbReference type="EMBL" id="CP000153">
    <property type="protein sequence ID" value="ABB44048.1"/>
    <property type="molecule type" value="Genomic_DNA"/>
</dbReference>
<organism evidence="8 9">
    <name type="scientific">Sulfurimonas denitrificans (strain ATCC 33889 / DSM 1251)</name>
    <name type="common">Thiomicrospira denitrificans (strain ATCC 33889 / DSM 1251)</name>
    <dbReference type="NCBI Taxonomy" id="326298"/>
    <lineage>
        <taxon>Bacteria</taxon>
        <taxon>Pseudomonadati</taxon>
        <taxon>Campylobacterota</taxon>
        <taxon>Epsilonproteobacteria</taxon>
        <taxon>Campylobacterales</taxon>
        <taxon>Sulfurimonadaceae</taxon>
        <taxon>Sulfurimonas</taxon>
    </lineage>
</organism>
<evidence type="ECO:0000259" key="7">
    <source>
        <dbReference type="Pfam" id="PF06271"/>
    </source>
</evidence>
<dbReference type="RefSeq" id="WP_011372401.1">
    <property type="nucleotide sequence ID" value="NC_007575.1"/>
</dbReference>
<dbReference type="HOGENOM" id="CLU_053152_6_0_7"/>
<evidence type="ECO:0000313" key="8">
    <source>
        <dbReference type="EMBL" id="ABB44048.1"/>
    </source>
</evidence>
<dbReference type="Proteomes" id="UP000002714">
    <property type="component" value="Chromosome"/>
</dbReference>
<comment type="subcellular location">
    <subcellularLocation>
        <location evidence="1">Cell membrane</location>
        <topology evidence="1">Multi-pass membrane protein</topology>
    </subcellularLocation>
</comment>
<evidence type="ECO:0000256" key="5">
    <source>
        <dbReference type="ARBA" id="ARBA00023136"/>
    </source>
</evidence>
<dbReference type="KEGG" id="tdn:Suden_0769"/>
<name>Q30SI3_SULDN</name>
<reference evidence="8 9" key="1">
    <citation type="journal article" date="2008" name="Appl. Environ. Microbiol.">
        <title>Genome of the epsilonproteobacterial chemolithoautotroph Sulfurimonas denitrificans.</title>
        <authorList>
            <person name="Sievert S.M."/>
            <person name="Scott K.M."/>
            <person name="Klotz M.G."/>
            <person name="Chain P.S.G."/>
            <person name="Hauser L.J."/>
            <person name="Hemp J."/>
            <person name="Huegler M."/>
            <person name="Land M."/>
            <person name="Lapidus A."/>
            <person name="Larimer F.W."/>
            <person name="Lucas S."/>
            <person name="Malfatti S.A."/>
            <person name="Meyer F."/>
            <person name="Paulsen I.T."/>
            <person name="Ren Q."/>
            <person name="Simon J."/>
            <person name="Bailey K."/>
            <person name="Diaz E."/>
            <person name="Fitzpatrick K.A."/>
            <person name="Glover B."/>
            <person name="Gwatney N."/>
            <person name="Korajkic A."/>
            <person name="Long A."/>
            <person name="Mobberley J.M."/>
            <person name="Pantry S.N."/>
            <person name="Pazder G."/>
            <person name="Peterson S."/>
            <person name="Quintanilla J.D."/>
            <person name="Sprinkle R."/>
            <person name="Stephens J."/>
            <person name="Thomas P."/>
            <person name="Vaughn R."/>
            <person name="Weber M.J."/>
            <person name="Wooten L.L."/>
        </authorList>
    </citation>
    <scope>NUCLEOTIDE SEQUENCE [LARGE SCALE GENOMIC DNA]</scope>
    <source>
        <strain evidence="9">ATCC 33889 / DSM 1251</strain>
    </source>
</reference>
<feature type="transmembrane region" description="Helical" evidence="6">
    <location>
        <begin position="9"/>
        <end position="34"/>
    </location>
</feature>
<feature type="domain" description="RDD" evidence="7">
    <location>
        <begin position="6"/>
        <end position="154"/>
    </location>
</feature>
<evidence type="ECO:0000256" key="1">
    <source>
        <dbReference type="ARBA" id="ARBA00004651"/>
    </source>
</evidence>
<dbReference type="OrthoDB" id="5349007at2"/>
<protein>
    <submittedName>
        <fullName evidence="8">RDD protein</fullName>
    </submittedName>
</protein>
<dbReference type="InterPro" id="IPR051791">
    <property type="entry name" value="Pra-immunoreactive"/>
</dbReference>
<feature type="transmembrane region" description="Helical" evidence="6">
    <location>
        <begin position="123"/>
        <end position="141"/>
    </location>
</feature>
<proteinExistence type="predicted"/>
<dbReference type="Pfam" id="PF06271">
    <property type="entry name" value="RDD"/>
    <property type="match status" value="1"/>
</dbReference>
<keyword evidence="4 6" id="KW-1133">Transmembrane helix</keyword>
<dbReference type="AlphaFoldDB" id="Q30SI3"/>
<dbReference type="InterPro" id="IPR010432">
    <property type="entry name" value="RDD"/>
</dbReference>
<keyword evidence="3 6" id="KW-0812">Transmembrane</keyword>
<sequence length="163" mass="18825">MNEVRYAGFWVRFFASFLDTLFLAIPVAIIIYFLSDGNWFDFSQFQQNISYAMSGNAKMALADQPQKSLKWELLFEVLVLLITALFWRKFKGATPGKKILKIKIVEAKTLKEIDTRQTITRSLGYFASILTFLIGFFMIAFREDKRGLHDLLAGTVVIYEDIK</sequence>
<evidence type="ECO:0000256" key="6">
    <source>
        <dbReference type="SAM" id="Phobius"/>
    </source>
</evidence>
<dbReference type="STRING" id="326298.Suden_0769"/>
<gene>
    <name evidence="8" type="ordered locus">Suden_0769</name>
</gene>
<evidence type="ECO:0000256" key="2">
    <source>
        <dbReference type="ARBA" id="ARBA00022475"/>
    </source>
</evidence>
<evidence type="ECO:0000256" key="3">
    <source>
        <dbReference type="ARBA" id="ARBA00022692"/>
    </source>
</evidence>
<keyword evidence="9" id="KW-1185">Reference proteome</keyword>
<feature type="transmembrane region" description="Helical" evidence="6">
    <location>
        <begin position="69"/>
        <end position="87"/>
    </location>
</feature>